<organism evidence="1 2">
    <name type="scientific">Desmophyllum pertusum</name>
    <dbReference type="NCBI Taxonomy" id="174260"/>
    <lineage>
        <taxon>Eukaryota</taxon>
        <taxon>Metazoa</taxon>
        <taxon>Cnidaria</taxon>
        <taxon>Anthozoa</taxon>
        <taxon>Hexacorallia</taxon>
        <taxon>Scleractinia</taxon>
        <taxon>Caryophylliina</taxon>
        <taxon>Caryophylliidae</taxon>
        <taxon>Desmophyllum</taxon>
    </lineage>
</organism>
<keyword evidence="2" id="KW-1185">Reference proteome</keyword>
<name>A0A9X0A5Y0_9CNID</name>
<evidence type="ECO:0000313" key="2">
    <source>
        <dbReference type="Proteomes" id="UP001163046"/>
    </source>
</evidence>
<evidence type="ECO:0000313" key="1">
    <source>
        <dbReference type="EMBL" id="KAJ7394056.1"/>
    </source>
</evidence>
<dbReference type="OrthoDB" id="5984734at2759"/>
<accession>A0A9X0A5Y0</accession>
<dbReference type="AlphaFoldDB" id="A0A9X0A5Y0"/>
<sequence>MVEESVRRFAQENFSEKYFPVLHGEIDKIQPLTVVVKQHRSIFKRPYARYEMTILAGMEKYLSERPEESADAAFVESVKSKISEEKFLTKQDIDMGGSSLEGNVGIAGFMEGTINLKDDEGVLHLGKLSQRYIDDPDLRGILANAELDTNKMKAFEDQKLLLITSVIYSDKFELQGERMQEAEGGAEVQENPIFKTFKPSKIHYKGTYIPPEMATRTSKGPFLFKCNHVEYNDEMNRLEIKKGEFVGKTIQVHRDAGHSQEEDDEYNSTMVDLDTDKTDSPVLILIKTDNDKLDIIKKEVLQPQTSRAGRKAHISKYLNWFADALISDENKLLLDEPLTSEDCQFLRAVYLPCSLNSTVLDLTSLKKKEIQAYAIVFKKLHDLPEEKLNDLKMTWLDLNVKSEETCRMAYQSENNV</sequence>
<proteinExistence type="predicted"/>
<protein>
    <submittedName>
        <fullName evidence="1">Uncharacterized protein</fullName>
    </submittedName>
</protein>
<gene>
    <name evidence="1" type="ORF">OS493_003729</name>
</gene>
<dbReference type="EMBL" id="MU825397">
    <property type="protein sequence ID" value="KAJ7394056.1"/>
    <property type="molecule type" value="Genomic_DNA"/>
</dbReference>
<dbReference type="Proteomes" id="UP001163046">
    <property type="component" value="Unassembled WGS sequence"/>
</dbReference>
<reference evidence="1" key="1">
    <citation type="submission" date="2023-01" db="EMBL/GenBank/DDBJ databases">
        <title>Genome assembly of the deep-sea coral Lophelia pertusa.</title>
        <authorList>
            <person name="Herrera S."/>
            <person name="Cordes E."/>
        </authorList>
    </citation>
    <scope>NUCLEOTIDE SEQUENCE</scope>
    <source>
        <strain evidence="1">USNM1676648</strain>
        <tissue evidence="1">Polyp</tissue>
    </source>
</reference>
<comment type="caution">
    <text evidence="1">The sequence shown here is derived from an EMBL/GenBank/DDBJ whole genome shotgun (WGS) entry which is preliminary data.</text>
</comment>